<dbReference type="OrthoDB" id="9949846at2"/>
<dbReference type="Proteomes" id="UP000278746">
    <property type="component" value="Unassembled WGS sequence"/>
</dbReference>
<gene>
    <name evidence="1" type="ORF">EBO34_12865</name>
</gene>
<comment type="caution">
    <text evidence="1">The sequence shown here is derived from an EMBL/GenBank/DDBJ whole genome shotgun (WGS) entry which is preliminary data.</text>
</comment>
<accession>A0A3M7TRF4</accession>
<proteinExistence type="predicted"/>
<organism evidence="1 2">
    <name type="scientific">Alteribacter keqinensis</name>
    <dbReference type="NCBI Taxonomy" id="2483800"/>
    <lineage>
        <taxon>Bacteria</taxon>
        <taxon>Bacillati</taxon>
        <taxon>Bacillota</taxon>
        <taxon>Bacilli</taxon>
        <taxon>Bacillales</taxon>
        <taxon>Bacillaceae</taxon>
        <taxon>Alteribacter</taxon>
    </lineage>
</organism>
<reference evidence="1 2" key="1">
    <citation type="submission" date="2018-10" db="EMBL/GenBank/DDBJ databases">
        <title>Bacillus Keqinensis sp. nov., a moderately halophilic bacterium isolated from a saline-alkaline lake.</title>
        <authorList>
            <person name="Wang H."/>
        </authorList>
    </citation>
    <scope>NUCLEOTIDE SEQUENCE [LARGE SCALE GENOMIC DNA]</scope>
    <source>
        <strain evidence="1 2">KQ-3</strain>
    </source>
</reference>
<sequence>MKTMWHEFSVDYYLHLYNHCSEDNHKKRSELIKKAAFHQDKLLKIMMAKHTGSVDKSEQPKVECNMTR</sequence>
<evidence type="ECO:0000313" key="2">
    <source>
        <dbReference type="Proteomes" id="UP000278746"/>
    </source>
</evidence>
<keyword evidence="2" id="KW-1185">Reference proteome</keyword>
<protein>
    <submittedName>
        <fullName evidence="1">Uncharacterized protein</fullName>
    </submittedName>
</protein>
<dbReference type="EMBL" id="RHIB01000002">
    <property type="protein sequence ID" value="RNA67610.1"/>
    <property type="molecule type" value="Genomic_DNA"/>
</dbReference>
<evidence type="ECO:0000313" key="1">
    <source>
        <dbReference type="EMBL" id="RNA67610.1"/>
    </source>
</evidence>
<dbReference type="AlphaFoldDB" id="A0A3M7TRF4"/>
<name>A0A3M7TRF4_9BACI</name>